<reference evidence="3" key="1">
    <citation type="submission" date="2016-10" db="EMBL/GenBank/DDBJ databases">
        <authorList>
            <person name="Varghese N."/>
            <person name="Submissions S."/>
        </authorList>
    </citation>
    <scope>NUCLEOTIDE SEQUENCE [LARGE SCALE GENOMIC DNA]</scope>
    <source>
        <strain evidence="3">DSM 28881</strain>
    </source>
</reference>
<dbReference type="Proteomes" id="UP000199559">
    <property type="component" value="Unassembled WGS sequence"/>
</dbReference>
<evidence type="ECO:0000313" key="2">
    <source>
        <dbReference type="EMBL" id="SFJ48071.1"/>
    </source>
</evidence>
<evidence type="ECO:0000313" key="3">
    <source>
        <dbReference type="Proteomes" id="UP000199559"/>
    </source>
</evidence>
<dbReference type="AlphaFoldDB" id="A0A1I3RS18"/>
<accession>A0A1I3RS18</accession>
<name>A0A1I3RS18_9FLAO</name>
<gene>
    <name evidence="2" type="ORF">SAMN05443431_10878</name>
</gene>
<evidence type="ECO:0000256" key="1">
    <source>
        <dbReference type="SAM" id="SignalP"/>
    </source>
</evidence>
<feature type="signal peptide" evidence="1">
    <location>
        <begin position="1"/>
        <end position="23"/>
    </location>
</feature>
<keyword evidence="3" id="KW-1185">Reference proteome</keyword>
<organism evidence="2 3">
    <name type="scientific">Olleya namhaensis</name>
    <dbReference type="NCBI Taxonomy" id="1144750"/>
    <lineage>
        <taxon>Bacteria</taxon>
        <taxon>Pseudomonadati</taxon>
        <taxon>Bacteroidota</taxon>
        <taxon>Flavobacteriia</taxon>
        <taxon>Flavobacteriales</taxon>
        <taxon>Flavobacteriaceae</taxon>
    </lineage>
</organism>
<feature type="chain" id="PRO_5011435876" evidence="1">
    <location>
        <begin position="24"/>
        <end position="264"/>
    </location>
</feature>
<dbReference type="STRING" id="1144750.SAMN05443431_10878"/>
<keyword evidence="1" id="KW-0732">Signal</keyword>
<proteinExistence type="predicted"/>
<sequence>MKFQHKITTLVIFLFTFSIALNAQEQLNDYKYIVVQEQFSCQKKANDYQLNGLTQFLLQKQNFKVLLESESLPEDAVKNGCLVVYADVTEHSNMFKTKLKINFRNCNNQVVFTSEEGISSDKEYKVAYNIALRNTIKTFQNFKHNYKVKKVSQPLVLEEEDTPDTIVKPQEKTPNTVLKTVVETTNLKVSKKDLYTAKLIPGSVFCYQLKTDNNTIAYTILFSGKEDVYVVKGTDAVIYKMNAQWILAQYKNDTLVTKAINIQF</sequence>
<protein>
    <submittedName>
        <fullName evidence="2">Uncharacterized protein</fullName>
    </submittedName>
</protein>
<dbReference type="EMBL" id="FORM01000008">
    <property type="protein sequence ID" value="SFJ48071.1"/>
    <property type="molecule type" value="Genomic_DNA"/>
</dbReference>
<dbReference type="RefSeq" id="WP_090841315.1">
    <property type="nucleotide sequence ID" value="NZ_FORM01000008.1"/>
</dbReference>